<comment type="caution">
    <text evidence="8">The sequence shown here is derived from an EMBL/GenBank/DDBJ whole genome shotgun (WGS) entry which is preliminary data.</text>
</comment>
<dbReference type="Gene3D" id="2.60.120.260">
    <property type="entry name" value="Galactose-binding domain-like"/>
    <property type="match status" value="2"/>
</dbReference>
<evidence type="ECO:0000259" key="5">
    <source>
        <dbReference type="Pfam" id="PF08531"/>
    </source>
</evidence>
<evidence type="ECO:0000256" key="1">
    <source>
        <dbReference type="ARBA" id="ARBA00001445"/>
    </source>
</evidence>
<reference evidence="8 9" key="1">
    <citation type="journal article" date="2021" name="ISME Commun">
        <title>Automated analysis of genomic sequences facilitates high-throughput and comprehensive description of bacteria.</title>
        <authorList>
            <person name="Hitch T.C.A."/>
        </authorList>
    </citation>
    <scope>NUCLEOTIDE SEQUENCE [LARGE SCALE GENOMIC DNA]</scope>
    <source>
        <strain evidence="8 9">Sanger_29</strain>
    </source>
</reference>
<sequence>MEERLKEFKAISLRCDYRVNPIGIDNVAPRLSWKMKAYGQDRAQSAYRILAAASEDGFYSNLLWDSGKMSCDKSVGIIYGGPSLSSRDRVYWKVQIWDENDVESSWSECAFFEMGLLNEKDWSAKWICAPNEVTAPYFRKAWQSETVPVSGRVYICGLGYYELYINGGRCGTKLLTPNRTDYVERAFYHTYDVTDMLGSGENVVGIALGNGWYNQKDKINEKKLWYGYPKLLVQVELTYTDGKKEIIAGDESFLWKESPRDYNNIYFGEIYDARKEISNWNKPGFDASDWTPAALAEAPGGKLVEQKSPSDEEICTLRAKSVNEVKPGMYVIDFGQDMTGWVRMRVSGTAGQKVQLRFGEELWPDRKINYYSTGSGWSQQKDIYILSGKDEEWYEPAFTWHGFRYVEVQGYPGRPQLDDFTAVFVRSAVERTGKFMCSNALINQITKASLWTMESGLHGGIPLDSPHRERQGYGGDALAIAKALMYSYDMQGFFSDWMDDFADAQDKETGFIPHTVPCQDGGGGPAWGCAMVVITWLLYQYYGDTRTASEHFDSMAHWMSFLQTGMENGIVEGEGADKGCLGEWSTPGEILIPPRFVNTFFYGYSAKLMAEMAEVLGRSEDVRYFEEEYQKTVQAFRNEFYNSVSGKYSIGAQGSEAFANKLGSIRERELEQVKEYLAYHVVRECEGNLDTGIFGTPFLFETLVEFGLGDIAYKMITSVTYPSYGYMITNGATTLWEYWEKEYGFYQCPANHNQPMFGSITGCFYEKLAGIMPVEPAYKKIRIAPNMIGELRYVSADVETPYGKVCVDWEKNDDELLLSVVVPANTTAEICIPNQESKLVGSGSYKFRYLL</sequence>
<keyword evidence="9" id="KW-1185">Reference proteome</keyword>
<dbReference type="Proteomes" id="UP001652338">
    <property type="component" value="Unassembled WGS sequence"/>
</dbReference>
<evidence type="ECO:0000256" key="2">
    <source>
        <dbReference type="ARBA" id="ARBA00012652"/>
    </source>
</evidence>
<dbReference type="EC" id="3.2.1.40" evidence="2"/>
<comment type="catalytic activity">
    <reaction evidence="1">
        <text>Hydrolysis of terminal non-reducing alpha-L-rhamnose residues in alpha-L-rhamnosides.</text>
        <dbReference type="EC" id="3.2.1.40"/>
    </reaction>
</comment>
<dbReference type="EMBL" id="JAOQKE010000017">
    <property type="protein sequence ID" value="MCU6726018.1"/>
    <property type="molecule type" value="Genomic_DNA"/>
</dbReference>
<dbReference type="InterPro" id="IPR016007">
    <property type="entry name" value="Alpha_rhamnosid"/>
</dbReference>
<dbReference type="Pfam" id="PF08531">
    <property type="entry name" value="Bac_rhamnosid_N"/>
    <property type="match status" value="1"/>
</dbReference>
<evidence type="ECO:0000259" key="6">
    <source>
        <dbReference type="Pfam" id="PF17389"/>
    </source>
</evidence>
<feature type="domain" description="Alpha-L-rhamnosidase C-terminal" evidence="7">
    <location>
        <begin position="770"/>
        <end position="842"/>
    </location>
</feature>
<keyword evidence="3 8" id="KW-0378">Hydrolase</keyword>
<dbReference type="InterPro" id="IPR035398">
    <property type="entry name" value="Bac_rhamnosid_C"/>
</dbReference>
<dbReference type="Gene3D" id="2.60.40.10">
    <property type="entry name" value="Immunoglobulins"/>
    <property type="match status" value="1"/>
</dbReference>
<feature type="domain" description="Bacterial alpha-L-rhamnosidase N-terminal" evidence="5">
    <location>
        <begin position="150"/>
        <end position="310"/>
    </location>
</feature>
<evidence type="ECO:0000313" key="9">
    <source>
        <dbReference type="Proteomes" id="UP001652338"/>
    </source>
</evidence>
<proteinExistence type="predicted"/>
<dbReference type="Pfam" id="PF05592">
    <property type="entry name" value="Bac_rhamnosid"/>
    <property type="match status" value="1"/>
</dbReference>
<dbReference type="Gene3D" id="1.50.10.10">
    <property type="match status" value="1"/>
</dbReference>
<gene>
    <name evidence="8" type="ORF">OCV47_11820</name>
</gene>
<dbReference type="Gene3D" id="2.60.420.10">
    <property type="entry name" value="Maltose phosphorylase, domain 3"/>
    <property type="match status" value="1"/>
</dbReference>
<name>A0ABT2SPQ4_9FIRM</name>
<dbReference type="Pfam" id="PF25788">
    <property type="entry name" value="Ig_Rha78A_N"/>
    <property type="match status" value="1"/>
</dbReference>
<protein>
    <recommendedName>
        <fullName evidence="2">alpha-L-rhamnosidase</fullName>
        <ecNumber evidence="2">3.2.1.40</ecNumber>
    </recommendedName>
</protein>
<accession>A0ABT2SPQ4</accession>
<evidence type="ECO:0000259" key="4">
    <source>
        <dbReference type="Pfam" id="PF05592"/>
    </source>
</evidence>
<dbReference type="InterPro" id="IPR012341">
    <property type="entry name" value="6hp_glycosidase-like_sf"/>
</dbReference>
<evidence type="ECO:0000313" key="8">
    <source>
        <dbReference type="EMBL" id="MCU6726018.1"/>
    </source>
</evidence>
<dbReference type="InterPro" id="IPR008928">
    <property type="entry name" value="6-hairpin_glycosidase_sf"/>
</dbReference>
<feature type="domain" description="Alpha-L-rhamnosidase six-hairpin glycosidase" evidence="6">
    <location>
        <begin position="430"/>
        <end position="767"/>
    </location>
</feature>
<dbReference type="InterPro" id="IPR013737">
    <property type="entry name" value="Bac_rhamnosid_N"/>
</dbReference>
<dbReference type="SUPFAM" id="SSF48208">
    <property type="entry name" value="Six-hairpin glycosidases"/>
    <property type="match status" value="1"/>
</dbReference>
<dbReference type="InterPro" id="IPR035396">
    <property type="entry name" value="Bac_rhamnosid6H"/>
</dbReference>
<organism evidence="8 9">
    <name type="scientific">Muricoprocola aceti</name>
    <dbReference type="NCBI Taxonomy" id="2981772"/>
    <lineage>
        <taxon>Bacteria</taxon>
        <taxon>Bacillati</taxon>
        <taxon>Bacillota</taxon>
        <taxon>Clostridia</taxon>
        <taxon>Lachnospirales</taxon>
        <taxon>Lachnospiraceae</taxon>
        <taxon>Muricoprocola</taxon>
    </lineage>
</organism>
<dbReference type="PIRSF" id="PIRSF010631">
    <property type="entry name" value="A-rhamnsds"/>
    <property type="match status" value="1"/>
</dbReference>
<dbReference type="InterPro" id="IPR008902">
    <property type="entry name" value="Rhamnosid_concanavalin"/>
</dbReference>
<dbReference type="Pfam" id="PF17390">
    <property type="entry name" value="Bac_rhamnosid_C"/>
    <property type="match status" value="1"/>
</dbReference>
<dbReference type="PANTHER" id="PTHR33307:SF6">
    <property type="entry name" value="ALPHA-RHAMNOSIDASE (EUROFUNG)-RELATED"/>
    <property type="match status" value="1"/>
</dbReference>
<dbReference type="RefSeq" id="WP_262655270.1">
    <property type="nucleotide sequence ID" value="NZ_JAOQKE010000017.1"/>
</dbReference>
<dbReference type="InterPro" id="IPR013783">
    <property type="entry name" value="Ig-like_fold"/>
</dbReference>
<evidence type="ECO:0000256" key="3">
    <source>
        <dbReference type="ARBA" id="ARBA00022801"/>
    </source>
</evidence>
<evidence type="ECO:0000259" key="7">
    <source>
        <dbReference type="Pfam" id="PF17390"/>
    </source>
</evidence>
<dbReference type="PANTHER" id="PTHR33307">
    <property type="entry name" value="ALPHA-RHAMNOSIDASE (EUROFUNG)"/>
    <property type="match status" value="1"/>
</dbReference>
<dbReference type="GO" id="GO:0016787">
    <property type="term" value="F:hydrolase activity"/>
    <property type="evidence" value="ECO:0007669"/>
    <property type="project" value="UniProtKB-KW"/>
</dbReference>
<dbReference type="Pfam" id="PF17389">
    <property type="entry name" value="Bac_rhamnosid6H"/>
    <property type="match status" value="1"/>
</dbReference>
<feature type="domain" description="Alpha-L-rhamnosidase concanavalin-like" evidence="4">
    <location>
        <begin position="324"/>
        <end position="425"/>
    </location>
</feature>